<gene>
    <name evidence="2" type="ORF">B0H17DRAFT_1129403</name>
</gene>
<dbReference type="EMBL" id="JARKIE010000023">
    <property type="protein sequence ID" value="KAJ7699354.1"/>
    <property type="molecule type" value="Genomic_DNA"/>
</dbReference>
<dbReference type="Proteomes" id="UP001221757">
    <property type="component" value="Unassembled WGS sequence"/>
</dbReference>
<feature type="compositionally biased region" description="Basic residues" evidence="1">
    <location>
        <begin position="411"/>
        <end position="422"/>
    </location>
</feature>
<reference evidence="2" key="1">
    <citation type="submission" date="2023-03" db="EMBL/GenBank/DDBJ databases">
        <title>Massive genome expansion in bonnet fungi (Mycena s.s.) driven by repeated elements and novel gene families across ecological guilds.</title>
        <authorList>
            <consortium name="Lawrence Berkeley National Laboratory"/>
            <person name="Harder C.B."/>
            <person name="Miyauchi S."/>
            <person name="Viragh M."/>
            <person name="Kuo A."/>
            <person name="Thoen E."/>
            <person name="Andreopoulos B."/>
            <person name="Lu D."/>
            <person name="Skrede I."/>
            <person name="Drula E."/>
            <person name="Henrissat B."/>
            <person name="Morin E."/>
            <person name="Kohler A."/>
            <person name="Barry K."/>
            <person name="LaButti K."/>
            <person name="Morin E."/>
            <person name="Salamov A."/>
            <person name="Lipzen A."/>
            <person name="Mereny Z."/>
            <person name="Hegedus B."/>
            <person name="Baldrian P."/>
            <person name="Stursova M."/>
            <person name="Weitz H."/>
            <person name="Taylor A."/>
            <person name="Grigoriev I.V."/>
            <person name="Nagy L.G."/>
            <person name="Martin F."/>
            <person name="Kauserud H."/>
        </authorList>
    </citation>
    <scope>NUCLEOTIDE SEQUENCE</scope>
    <source>
        <strain evidence="2">CBHHK067</strain>
    </source>
</reference>
<evidence type="ECO:0000313" key="2">
    <source>
        <dbReference type="EMBL" id="KAJ7699354.1"/>
    </source>
</evidence>
<proteinExistence type="predicted"/>
<evidence type="ECO:0000313" key="3">
    <source>
        <dbReference type="Proteomes" id="UP001221757"/>
    </source>
</evidence>
<sequence>MRRGRALRCESADQRSCVESDEGACSIANRRCAHATAHVRIESIFCELRRGRRRASAGTWRKSPNAASPEDLCEESGGTWSGAQWGAWPELLRAYADEEGGSATATRGLEARGSTGVGARRSCGGHSYASKPRPKIWKGLALRGQSRTMMPPEGFALAVSSCCPRLEIEEERLGGCATRSKEGRARYGDFPNETLCSPKVLDVLLLHTICATASETLLPGVLNHEVSRSPSRRSSGTGRSVALGLGEPNRQGELEVKCEQREGLRQDILPLAEMETLICGLESHDTSDAKLSAAKRMCTMSRDRGLMPARNNLELNIQTPIYHSSDSNKYLFEPGVKLRDAGSERNQGHQWALQFEVESPDAASPEDLCNQGIKDRIVAEATKQEEVLRCTGQNDAWGESRHRALTVRGRGIRKSRKKKRKGSALAESGQEQLFGV</sequence>
<accession>A0AAD7DUM9</accession>
<comment type="caution">
    <text evidence="2">The sequence shown here is derived from an EMBL/GenBank/DDBJ whole genome shotgun (WGS) entry which is preliminary data.</text>
</comment>
<name>A0AAD7DUM9_MYCRO</name>
<feature type="region of interest" description="Disordered" evidence="1">
    <location>
        <begin position="225"/>
        <end position="246"/>
    </location>
</feature>
<organism evidence="2 3">
    <name type="scientific">Mycena rosella</name>
    <name type="common">Pink bonnet</name>
    <name type="synonym">Agaricus rosellus</name>
    <dbReference type="NCBI Taxonomy" id="1033263"/>
    <lineage>
        <taxon>Eukaryota</taxon>
        <taxon>Fungi</taxon>
        <taxon>Dikarya</taxon>
        <taxon>Basidiomycota</taxon>
        <taxon>Agaricomycotina</taxon>
        <taxon>Agaricomycetes</taxon>
        <taxon>Agaricomycetidae</taxon>
        <taxon>Agaricales</taxon>
        <taxon>Marasmiineae</taxon>
        <taxon>Mycenaceae</taxon>
        <taxon>Mycena</taxon>
    </lineage>
</organism>
<dbReference type="AlphaFoldDB" id="A0AAD7DUM9"/>
<feature type="compositionally biased region" description="Low complexity" evidence="1">
    <location>
        <begin position="228"/>
        <end position="240"/>
    </location>
</feature>
<feature type="region of interest" description="Disordered" evidence="1">
    <location>
        <begin position="411"/>
        <end position="436"/>
    </location>
</feature>
<protein>
    <submittedName>
        <fullName evidence="2">Uncharacterized protein</fullName>
    </submittedName>
</protein>
<keyword evidence="3" id="KW-1185">Reference proteome</keyword>
<evidence type="ECO:0000256" key="1">
    <source>
        <dbReference type="SAM" id="MobiDB-lite"/>
    </source>
</evidence>